<evidence type="ECO:0008006" key="4">
    <source>
        <dbReference type="Google" id="ProtNLM"/>
    </source>
</evidence>
<dbReference type="Gene3D" id="2.40.50.870">
    <property type="entry name" value="Protein of unknown function (DUF3299)"/>
    <property type="match status" value="1"/>
</dbReference>
<dbReference type="Proteomes" id="UP000319342">
    <property type="component" value="Chromosome"/>
</dbReference>
<dbReference type="PROSITE" id="PS51257">
    <property type="entry name" value="PROKAR_LIPOPROTEIN"/>
    <property type="match status" value="1"/>
</dbReference>
<proteinExistence type="predicted"/>
<organism evidence="2 3">
    <name type="scientific">Rohdeia mirabilis</name>
    <dbReference type="NCBI Taxonomy" id="2528008"/>
    <lineage>
        <taxon>Bacteria</taxon>
        <taxon>Pseudomonadati</taxon>
        <taxon>Planctomycetota</taxon>
        <taxon>Planctomycetia</taxon>
        <taxon>Planctomycetia incertae sedis</taxon>
        <taxon>Rohdeia</taxon>
    </lineage>
</organism>
<keyword evidence="3" id="KW-1185">Reference proteome</keyword>
<sequence>MNGAPRWPRSERAARKGAASALFVLLVAGCELEPGSEGSGAPAPDAATGAAEVERALEDADPDSGRATDASVNAEGGLDLALLAPLPEFVDPARDRPGASGHVADHGDLAEPTAATARALDAVALSWSTLSAPDYESPALMASAERPPLEQVIDGTVLASSGRRVVLDGFGTVDRRAGDAVVELMLTPLPLSCCLGGFPAAGGRVHVRVDPALRLEVDPWTPLRLVGRFDVEERRDELGLFEGLYFLEVERASDVGVERR</sequence>
<evidence type="ECO:0000256" key="1">
    <source>
        <dbReference type="SAM" id="MobiDB-lite"/>
    </source>
</evidence>
<feature type="region of interest" description="Disordered" evidence="1">
    <location>
        <begin position="34"/>
        <end position="54"/>
    </location>
</feature>
<name>A0A518D3K1_9BACT</name>
<evidence type="ECO:0000313" key="3">
    <source>
        <dbReference type="Proteomes" id="UP000319342"/>
    </source>
</evidence>
<reference evidence="2 3" key="1">
    <citation type="submission" date="2019-02" db="EMBL/GenBank/DDBJ databases">
        <title>Deep-cultivation of Planctomycetes and their phenomic and genomic characterization uncovers novel biology.</title>
        <authorList>
            <person name="Wiegand S."/>
            <person name="Jogler M."/>
            <person name="Boedeker C."/>
            <person name="Pinto D."/>
            <person name="Vollmers J."/>
            <person name="Rivas-Marin E."/>
            <person name="Kohn T."/>
            <person name="Peeters S.H."/>
            <person name="Heuer A."/>
            <person name="Rast P."/>
            <person name="Oberbeckmann S."/>
            <person name="Bunk B."/>
            <person name="Jeske O."/>
            <person name="Meyerdierks A."/>
            <person name="Storesund J.E."/>
            <person name="Kallscheuer N."/>
            <person name="Luecker S."/>
            <person name="Lage O.M."/>
            <person name="Pohl T."/>
            <person name="Merkel B.J."/>
            <person name="Hornburger P."/>
            <person name="Mueller R.-W."/>
            <person name="Bruemmer F."/>
            <person name="Labrenz M."/>
            <person name="Spormann A.M."/>
            <person name="Op den Camp H."/>
            <person name="Overmann J."/>
            <person name="Amann R."/>
            <person name="Jetten M.S.M."/>
            <person name="Mascher T."/>
            <person name="Medema M.H."/>
            <person name="Devos D.P."/>
            <person name="Kaster A.-K."/>
            <person name="Ovreas L."/>
            <person name="Rohde M."/>
            <person name="Galperin M.Y."/>
            <person name="Jogler C."/>
        </authorList>
    </citation>
    <scope>NUCLEOTIDE SEQUENCE [LARGE SCALE GENOMIC DNA]</scope>
    <source>
        <strain evidence="2 3">Pla163</strain>
    </source>
</reference>
<gene>
    <name evidence="2" type="ORF">Pla163_31840</name>
</gene>
<dbReference type="AlphaFoldDB" id="A0A518D3K1"/>
<evidence type="ECO:0000313" key="2">
    <source>
        <dbReference type="EMBL" id="QDU86035.1"/>
    </source>
</evidence>
<accession>A0A518D3K1</accession>
<dbReference type="EMBL" id="CP036290">
    <property type="protein sequence ID" value="QDU86035.1"/>
    <property type="molecule type" value="Genomic_DNA"/>
</dbReference>
<protein>
    <recommendedName>
        <fullName evidence="4">DUF3299 domain-containing protein</fullName>
    </recommendedName>
</protein>
<feature type="compositionally biased region" description="Low complexity" evidence="1">
    <location>
        <begin position="40"/>
        <end position="51"/>
    </location>
</feature>